<dbReference type="EMBL" id="NAJN01000004">
    <property type="protein sequence ID" value="TKA82230.1"/>
    <property type="molecule type" value="Genomic_DNA"/>
</dbReference>
<comment type="caution">
    <text evidence="1">The sequence shown here is derived from an EMBL/GenBank/DDBJ whole genome shotgun (WGS) entry which is preliminary data.</text>
</comment>
<evidence type="ECO:0000313" key="1">
    <source>
        <dbReference type="EMBL" id="TKA82230.1"/>
    </source>
</evidence>
<name>A0A4U0XWS8_9PEZI</name>
<dbReference type="AlphaFoldDB" id="A0A4U0XWS8"/>
<dbReference type="Proteomes" id="UP000308768">
    <property type="component" value="Unassembled WGS sequence"/>
</dbReference>
<reference evidence="1 2" key="1">
    <citation type="submission" date="2017-03" db="EMBL/GenBank/DDBJ databases">
        <title>Genomes of endolithic fungi from Antarctica.</title>
        <authorList>
            <person name="Coleine C."/>
            <person name="Masonjones S."/>
            <person name="Stajich J.E."/>
        </authorList>
    </citation>
    <scope>NUCLEOTIDE SEQUENCE [LARGE SCALE GENOMIC DNA]</scope>
    <source>
        <strain evidence="1 2">CCFEE 5187</strain>
    </source>
</reference>
<proteinExistence type="predicted"/>
<keyword evidence="2" id="KW-1185">Reference proteome</keyword>
<evidence type="ECO:0000313" key="2">
    <source>
        <dbReference type="Proteomes" id="UP000308768"/>
    </source>
</evidence>
<gene>
    <name evidence="1" type="ORF">B0A49_00415</name>
</gene>
<sequence>MQEAKVKCILNVHQNGKTTPPKWGAETPKPGIFSERPAEMLINAENQSGNYIQGSASRATPPGAGIIAHT</sequence>
<organism evidence="1 2">
    <name type="scientific">Cryomyces minteri</name>
    <dbReference type="NCBI Taxonomy" id="331657"/>
    <lineage>
        <taxon>Eukaryota</taxon>
        <taxon>Fungi</taxon>
        <taxon>Dikarya</taxon>
        <taxon>Ascomycota</taxon>
        <taxon>Pezizomycotina</taxon>
        <taxon>Dothideomycetes</taxon>
        <taxon>Dothideomycetes incertae sedis</taxon>
        <taxon>Cryomyces</taxon>
    </lineage>
</organism>
<accession>A0A4U0XWS8</accession>
<protein>
    <submittedName>
        <fullName evidence="1">Uncharacterized protein</fullName>
    </submittedName>
</protein>